<proteinExistence type="predicted"/>
<evidence type="ECO:0000313" key="1">
    <source>
        <dbReference type="EMBL" id="JAH22907.1"/>
    </source>
</evidence>
<organism evidence="1">
    <name type="scientific">Anguilla anguilla</name>
    <name type="common">European freshwater eel</name>
    <name type="synonym">Muraena anguilla</name>
    <dbReference type="NCBI Taxonomy" id="7936"/>
    <lineage>
        <taxon>Eukaryota</taxon>
        <taxon>Metazoa</taxon>
        <taxon>Chordata</taxon>
        <taxon>Craniata</taxon>
        <taxon>Vertebrata</taxon>
        <taxon>Euteleostomi</taxon>
        <taxon>Actinopterygii</taxon>
        <taxon>Neopterygii</taxon>
        <taxon>Teleostei</taxon>
        <taxon>Anguilliformes</taxon>
        <taxon>Anguillidae</taxon>
        <taxon>Anguilla</taxon>
    </lineage>
</organism>
<dbReference type="EMBL" id="GBXM01085670">
    <property type="protein sequence ID" value="JAH22907.1"/>
    <property type="molecule type" value="Transcribed_RNA"/>
</dbReference>
<reference evidence="1" key="1">
    <citation type="submission" date="2014-11" db="EMBL/GenBank/DDBJ databases">
        <authorList>
            <person name="Amaro Gonzalez C."/>
        </authorList>
    </citation>
    <scope>NUCLEOTIDE SEQUENCE</scope>
</reference>
<reference evidence="1" key="2">
    <citation type="journal article" date="2015" name="Fish Shellfish Immunol.">
        <title>Early steps in the European eel (Anguilla anguilla)-Vibrio vulnificus interaction in the gills: Role of the RtxA13 toxin.</title>
        <authorList>
            <person name="Callol A."/>
            <person name="Pajuelo D."/>
            <person name="Ebbesson L."/>
            <person name="Teles M."/>
            <person name="MacKenzie S."/>
            <person name="Amaro C."/>
        </authorList>
    </citation>
    <scope>NUCLEOTIDE SEQUENCE</scope>
</reference>
<accession>A0A0E9R2C9</accession>
<sequence length="30" mass="3385">MQLLYSVLIVENIQQCKSVRVVKGLCAYDA</sequence>
<dbReference type="AlphaFoldDB" id="A0A0E9R2C9"/>
<name>A0A0E9R2C9_ANGAN</name>
<protein>
    <submittedName>
        <fullName evidence="1">Uncharacterized protein</fullName>
    </submittedName>
</protein>